<dbReference type="Pfam" id="PF19570">
    <property type="entry name" value="DUF6088"/>
    <property type="match status" value="1"/>
</dbReference>
<reference evidence="1 2" key="1">
    <citation type="submission" date="2018-04" db="EMBL/GenBank/DDBJ databases">
        <title>Genomic Encyclopedia of Type Strains, Phase IV (KMG-IV): sequencing the most valuable type-strain genomes for metagenomic binning, comparative biology and taxonomic classification.</title>
        <authorList>
            <person name="Goeker M."/>
        </authorList>
    </citation>
    <scope>NUCLEOTIDE SEQUENCE [LARGE SCALE GENOMIC DNA]</scope>
    <source>
        <strain evidence="1 2">DSM 14823</strain>
    </source>
</reference>
<dbReference type="RefSeq" id="WP_116884530.1">
    <property type="nucleotide sequence ID" value="NZ_CABMMC010000007.1"/>
</dbReference>
<gene>
    <name evidence="1" type="ORF">C8D82_1194</name>
</gene>
<dbReference type="OrthoDB" id="9798200at2"/>
<dbReference type="EMBL" id="QEKH01000019">
    <property type="protein sequence ID" value="PVY39763.1"/>
    <property type="molecule type" value="Genomic_DNA"/>
</dbReference>
<sequence length="202" mass="23218">MLSIEDKILARIKSHGRGWAMTNSDFGDLAKTATIDWSLYRLKDKKVIRPLLRGIYDYPRFSELLQEEMAPDMEMVARAIARKFQWNILISGNAALNYLGLSTQVPMRLTYFSDGPTRQYGIGSRTIEFKHISLKEARFANIKSEIIVQALRELGAEHITAEIINKIRNFIPASERNKILKDTQFTTDWIHDKIKLICSEGN</sequence>
<evidence type="ECO:0000313" key="1">
    <source>
        <dbReference type="EMBL" id="PVY39763.1"/>
    </source>
</evidence>
<name>A0A2U1ATP6_9BACT</name>
<keyword evidence="2" id="KW-1185">Reference proteome</keyword>
<dbReference type="InterPro" id="IPR045738">
    <property type="entry name" value="DUF6088"/>
</dbReference>
<evidence type="ECO:0000313" key="2">
    <source>
        <dbReference type="Proteomes" id="UP000245959"/>
    </source>
</evidence>
<evidence type="ECO:0008006" key="3">
    <source>
        <dbReference type="Google" id="ProtNLM"/>
    </source>
</evidence>
<dbReference type="GeneID" id="78295823"/>
<dbReference type="AlphaFoldDB" id="A0A2U1ATP6"/>
<comment type="caution">
    <text evidence="1">The sequence shown here is derived from an EMBL/GenBank/DDBJ whole genome shotgun (WGS) entry which is preliminary data.</text>
</comment>
<protein>
    <recommendedName>
        <fullName evidence="3">Transcriptional regulator, AbiEi antitoxin, Type IV TA system</fullName>
    </recommendedName>
</protein>
<accession>A0A2U1ATP6</accession>
<dbReference type="Proteomes" id="UP000245959">
    <property type="component" value="Unassembled WGS sequence"/>
</dbReference>
<organism evidence="1 2">
    <name type="scientific">Victivallis vadensis</name>
    <dbReference type="NCBI Taxonomy" id="172901"/>
    <lineage>
        <taxon>Bacteria</taxon>
        <taxon>Pseudomonadati</taxon>
        <taxon>Lentisphaerota</taxon>
        <taxon>Lentisphaeria</taxon>
        <taxon>Victivallales</taxon>
        <taxon>Victivallaceae</taxon>
        <taxon>Victivallis</taxon>
    </lineage>
</organism>
<proteinExistence type="predicted"/>